<dbReference type="GeneID" id="56078005"/>
<accession>A0A7D5T536</accession>
<dbReference type="Proteomes" id="UP000509667">
    <property type="component" value="Chromosome"/>
</dbReference>
<name>A0A7D5T536_9EURY</name>
<reference evidence="1 2" key="1">
    <citation type="submission" date="2020-07" db="EMBL/GenBank/DDBJ databases">
        <title>Halosimplex pelagicum sp. nov. and Halosimplex rubrum sp. nov., isolated from salted brown alga Laminaria, and emended description of the genus Halosimplex.</title>
        <authorList>
            <person name="Cui H."/>
        </authorList>
    </citation>
    <scope>NUCLEOTIDE SEQUENCE [LARGE SCALE GENOMIC DNA]</scope>
    <source>
        <strain evidence="1 2">R27</strain>
    </source>
</reference>
<dbReference type="EMBL" id="CP058910">
    <property type="protein sequence ID" value="QLH77429.1"/>
    <property type="molecule type" value="Genomic_DNA"/>
</dbReference>
<evidence type="ECO:0000313" key="2">
    <source>
        <dbReference type="Proteomes" id="UP000509667"/>
    </source>
</evidence>
<keyword evidence="2" id="KW-1185">Reference proteome</keyword>
<dbReference type="OrthoDB" id="205498at2157"/>
<evidence type="ECO:0000313" key="1">
    <source>
        <dbReference type="EMBL" id="QLH77429.1"/>
    </source>
</evidence>
<proteinExistence type="predicted"/>
<gene>
    <name evidence="1" type="ORF">HZS55_09040</name>
</gene>
<dbReference type="AlphaFoldDB" id="A0A7D5T536"/>
<dbReference type="KEGG" id="hrr:HZS55_09040"/>
<protein>
    <recommendedName>
        <fullName evidence="3">Tetratricopeptide repeat protein</fullName>
    </recommendedName>
</protein>
<evidence type="ECO:0008006" key="3">
    <source>
        <dbReference type="Google" id="ProtNLM"/>
    </source>
</evidence>
<organism evidence="1 2">
    <name type="scientific">Halosimplex rubrum</name>
    <dbReference type="NCBI Taxonomy" id="869889"/>
    <lineage>
        <taxon>Archaea</taxon>
        <taxon>Methanobacteriati</taxon>
        <taxon>Methanobacteriota</taxon>
        <taxon>Stenosarchaea group</taxon>
        <taxon>Halobacteria</taxon>
        <taxon>Halobacteriales</taxon>
        <taxon>Haloarculaceae</taxon>
        <taxon>Halosimplex</taxon>
    </lineage>
</organism>
<sequence length="153" mass="18281">MFRQLVERMFGGDAYDELDHDAVREGLERDRAKREPAFDRRDEYEYDHFTDAMEDIRELKRERRHDEVEDLLLWCIDYAEAEAERSVELDGFGAAPPAYYRHLAIVYRKENRYGDEVALLDRYVEFHRQLDDHVGDDLLGRRERARKLAADPS</sequence>
<dbReference type="RefSeq" id="WP_179911356.1">
    <property type="nucleotide sequence ID" value="NZ_CP058910.1"/>
</dbReference>